<dbReference type="InterPro" id="IPR052016">
    <property type="entry name" value="Bact_Sigma-Reg"/>
</dbReference>
<dbReference type="EMBL" id="RFFI01000125">
    <property type="protein sequence ID" value="RMI04872.1"/>
    <property type="molecule type" value="Genomic_DNA"/>
</dbReference>
<dbReference type="SMART" id="SM00331">
    <property type="entry name" value="PP2C_SIG"/>
    <property type="match status" value="1"/>
</dbReference>
<dbReference type="PANTHER" id="PTHR43156">
    <property type="entry name" value="STAGE II SPORULATION PROTEIN E-RELATED"/>
    <property type="match status" value="1"/>
</dbReference>
<dbReference type="PANTHER" id="PTHR43156:SF2">
    <property type="entry name" value="STAGE II SPORULATION PROTEIN E"/>
    <property type="match status" value="1"/>
</dbReference>
<evidence type="ECO:0000313" key="4">
    <source>
        <dbReference type="Proteomes" id="UP000269289"/>
    </source>
</evidence>
<dbReference type="Gene3D" id="3.60.40.10">
    <property type="entry name" value="PPM-type phosphatase domain"/>
    <property type="match status" value="1"/>
</dbReference>
<protein>
    <submittedName>
        <fullName evidence="3">Serine/threonine-protein phosphatase</fullName>
    </submittedName>
</protein>
<evidence type="ECO:0000256" key="1">
    <source>
        <dbReference type="ARBA" id="ARBA00022801"/>
    </source>
</evidence>
<gene>
    <name evidence="3" type="ORF">EBM89_17400</name>
</gene>
<dbReference type="GO" id="GO:0016791">
    <property type="term" value="F:phosphatase activity"/>
    <property type="evidence" value="ECO:0007669"/>
    <property type="project" value="TreeGrafter"/>
</dbReference>
<evidence type="ECO:0000313" key="3">
    <source>
        <dbReference type="EMBL" id="RMI04872.1"/>
    </source>
</evidence>
<dbReference type="InterPro" id="IPR036457">
    <property type="entry name" value="PPM-type-like_dom_sf"/>
</dbReference>
<dbReference type="AlphaFoldDB" id="A0A3M2ISF8"/>
<dbReference type="OrthoDB" id="319881at2"/>
<proteinExistence type="predicted"/>
<keyword evidence="1" id="KW-0378">Hydrolase</keyword>
<accession>A0A3M2ISF8</accession>
<dbReference type="Proteomes" id="UP000269289">
    <property type="component" value="Unassembled WGS sequence"/>
</dbReference>
<feature type="domain" description="PPM-type phosphatase" evidence="2">
    <location>
        <begin position="328"/>
        <end position="541"/>
    </location>
</feature>
<sequence>MRSPWFRRVTAGSVAGEEARAVDWGGTPLGPPSTWPTALRVTVEMCFTTRFPVLVTWGPELTMIYNDGYREMLGSEKHAVAMGAPFQEVWSEIWADLAPSVEQVMVCGEPTWSVDQRLLMNRSGYDEETFFTYSYSPLRDTGDVVRGLLDIATETTDRVVERRRREIVAELGVRLAAVHGDVPRMVDVTAALLAASPDVEAADLHLRDDQGRVVRARSAAGAGAGADGAGGVADDVVARVAATGHAEEVDRSLVLPLRAVGDPGTCGVLVLTAGPWRPWDDAYRQFFAQVATALGEAVSASVRHLREVAHLRDVSDTLQAAILPEGATLPGVVARYRPASGDLAVGGDWYDVVELGPGRRALVVGDCVGHGLEAAARMGQLRAAARALLLDQPDPAAVLDGLDRFARTLPGAECTTVFCAVVDEVEHTLTYAVAGHLPPVLARVGGATALLTGGRGPALALSTAAHADAVEHLNDGDLLVVYTDGLVERRRESLRVGLDRLTAAVAALPRGEHASAVADALLQAFVPDGADDDVAVVVYRAGGVAESAETERVMPERDPLGAPAT</sequence>
<dbReference type="SUPFAM" id="SSF81606">
    <property type="entry name" value="PP2C-like"/>
    <property type="match status" value="1"/>
</dbReference>
<dbReference type="InterPro" id="IPR001932">
    <property type="entry name" value="PPM-type_phosphatase-like_dom"/>
</dbReference>
<reference evidence="3 4" key="1">
    <citation type="submission" date="2018-10" db="EMBL/GenBank/DDBJ databases">
        <title>Isolation, diversity and antifungal activity of actinobacteria from wheat.</title>
        <authorList>
            <person name="Han C."/>
        </authorList>
    </citation>
    <scope>NUCLEOTIDE SEQUENCE [LARGE SCALE GENOMIC DNA]</scope>
    <source>
        <strain evidence="3 4">NEAU-YY56</strain>
    </source>
</reference>
<dbReference type="Gene3D" id="3.30.450.20">
    <property type="entry name" value="PAS domain"/>
    <property type="match status" value="1"/>
</dbReference>
<name>A0A3M2ISF8_9CELL</name>
<organism evidence="3 4">
    <name type="scientific">Cellulomonas triticagri</name>
    <dbReference type="NCBI Taxonomy" id="2483352"/>
    <lineage>
        <taxon>Bacteria</taxon>
        <taxon>Bacillati</taxon>
        <taxon>Actinomycetota</taxon>
        <taxon>Actinomycetes</taxon>
        <taxon>Micrococcales</taxon>
        <taxon>Cellulomonadaceae</taxon>
        <taxon>Cellulomonas</taxon>
    </lineage>
</organism>
<evidence type="ECO:0000259" key="2">
    <source>
        <dbReference type="SMART" id="SM00331"/>
    </source>
</evidence>
<dbReference type="RefSeq" id="WP_122150903.1">
    <property type="nucleotide sequence ID" value="NZ_RFFI01000125.1"/>
</dbReference>
<comment type="caution">
    <text evidence="3">The sequence shown here is derived from an EMBL/GenBank/DDBJ whole genome shotgun (WGS) entry which is preliminary data.</text>
</comment>
<dbReference type="Pfam" id="PF07228">
    <property type="entry name" value="SpoIIE"/>
    <property type="match status" value="1"/>
</dbReference>
<keyword evidence="4" id="KW-1185">Reference proteome</keyword>